<dbReference type="Proteomes" id="UP000176444">
    <property type="component" value="Unassembled WGS sequence"/>
</dbReference>
<dbReference type="Pfam" id="PF02310">
    <property type="entry name" value="B12-binding"/>
    <property type="match status" value="1"/>
</dbReference>
<dbReference type="SMART" id="SM00729">
    <property type="entry name" value="Elp3"/>
    <property type="match status" value="1"/>
</dbReference>
<dbReference type="InterPro" id="IPR006158">
    <property type="entry name" value="Cobalamin-bd"/>
</dbReference>
<evidence type="ECO:0000256" key="3">
    <source>
        <dbReference type="ARBA" id="ARBA00022723"/>
    </source>
</evidence>
<dbReference type="SFLD" id="SFLDS00029">
    <property type="entry name" value="Radical_SAM"/>
    <property type="match status" value="1"/>
</dbReference>
<keyword evidence="3" id="KW-0479">Metal-binding</keyword>
<protein>
    <submittedName>
        <fullName evidence="8">Uncharacterized protein</fullName>
    </submittedName>
</protein>
<dbReference type="Gene3D" id="3.80.30.20">
    <property type="entry name" value="tm_1862 like domain"/>
    <property type="match status" value="1"/>
</dbReference>
<proteinExistence type="predicted"/>
<keyword evidence="5" id="KW-0411">Iron-sulfur</keyword>
<evidence type="ECO:0000259" key="7">
    <source>
        <dbReference type="PROSITE" id="PS51918"/>
    </source>
</evidence>
<dbReference type="InterPro" id="IPR058240">
    <property type="entry name" value="rSAM_sf"/>
</dbReference>
<sequence>MRILLINPSLHQATTGQYKEDVEKGRGVYPPLGLAYIAAVLLKNNHQVKMIDYDIEGSEAEIKIENTCRDFKPQIVGFYAMTWSYGQAKRLAKKIKEIDRNIIALIGGPNATCLPEPTLEFGDFDFGILGEGEETIIELIEKLEGKNNLEFEKILGLVFKKDGQIIINPPRPLIKDLNAIPFPARHLLPIKKYFDVFSREKRFATIIATRGCPFNCVFCDRKNRMGRTWRMRSPENIEQEIKEVIDQYGIREFMFFDDNFIIDKEWAYEVCERLKKLNIIWECRERVDMVDEPILRAMKSAGCYRIRFGFESGDNRILNVLKKGITVEQSLKCAQICKKIGLEIYGYFMIGAPEETPQTIERTINLALKIEPSFAIFSKTILIPGSELFEYGVSTGQIDKDYWPRFLLGRETNGAPSLSSELLPEKLVDQYVKKADRKFYFRLKFIFKKILEVKSFKHLISQARIGFALLFK</sequence>
<dbReference type="CDD" id="cd01335">
    <property type="entry name" value="Radical_SAM"/>
    <property type="match status" value="1"/>
</dbReference>
<evidence type="ECO:0000256" key="2">
    <source>
        <dbReference type="ARBA" id="ARBA00022691"/>
    </source>
</evidence>
<dbReference type="GO" id="GO:0051539">
    <property type="term" value="F:4 iron, 4 sulfur cluster binding"/>
    <property type="evidence" value="ECO:0007669"/>
    <property type="project" value="UniProtKB-KW"/>
</dbReference>
<dbReference type="CDD" id="cd02068">
    <property type="entry name" value="radical_SAM_B12_BD"/>
    <property type="match status" value="1"/>
</dbReference>
<keyword evidence="4" id="KW-0408">Iron</keyword>
<dbReference type="InterPro" id="IPR051198">
    <property type="entry name" value="BchE-like"/>
</dbReference>
<keyword evidence="2" id="KW-0949">S-adenosyl-L-methionine</keyword>
<dbReference type="SUPFAM" id="SSF102114">
    <property type="entry name" value="Radical SAM enzymes"/>
    <property type="match status" value="1"/>
</dbReference>
<dbReference type="EMBL" id="MEUX01000022">
    <property type="protein sequence ID" value="OGC47069.1"/>
    <property type="molecule type" value="Genomic_DNA"/>
</dbReference>
<evidence type="ECO:0000313" key="8">
    <source>
        <dbReference type="EMBL" id="OGC47069.1"/>
    </source>
</evidence>
<evidence type="ECO:0000256" key="4">
    <source>
        <dbReference type="ARBA" id="ARBA00023004"/>
    </source>
</evidence>
<dbReference type="PANTHER" id="PTHR43409">
    <property type="entry name" value="ANAEROBIC MAGNESIUM-PROTOPORPHYRIN IX MONOMETHYL ESTER CYCLASE-RELATED"/>
    <property type="match status" value="1"/>
</dbReference>
<dbReference type="Gene3D" id="3.40.50.280">
    <property type="entry name" value="Cobalamin-binding domain"/>
    <property type="match status" value="1"/>
</dbReference>
<comment type="cofactor">
    <cofactor evidence="1">
        <name>[4Fe-4S] cluster</name>
        <dbReference type="ChEBI" id="CHEBI:49883"/>
    </cofactor>
</comment>
<dbReference type="InterPro" id="IPR034466">
    <property type="entry name" value="Methyltransferase_Class_B"/>
</dbReference>
<accession>A0A1F4UQ73</accession>
<dbReference type="PROSITE" id="PS51918">
    <property type="entry name" value="RADICAL_SAM"/>
    <property type="match status" value="1"/>
</dbReference>
<comment type="caution">
    <text evidence="8">The sequence shown here is derived from an EMBL/GenBank/DDBJ whole genome shotgun (WGS) entry which is preliminary data.</text>
</comment>
<dbReference type="GO" id="GO:0003824">
    <property type="term" value="F:catalytic activity"/>
    <property type="evidence" value="ECO:0007669"/>
    <property type="project" value="InterPro"/>
</dbReference>
<dbReference type="PANTHER" id="PTHR43409:SF16">
    <property type="entry name" value="SLR0320 PROTEIN"/>
    <property type="match status" value="1"/>
</dbReference>
<evidence type="ECO:0000259" key="6">
    <source>
        <dbReference type="PROSITE" id="PS51332"/>
    </source>
</evidence>
<evidence type="ECO:0000313" key="9">
    <source>
        <dbReference type="Proteomes" id="UP000176444"/>
    </source>
</evidence>
<gene>
    <name evidence="8" type="ORF">A2713_01765</name>
</gene>
<dbReference type="AlphaFoldDB" id="A0A1F4UQ73"/>
<feature type="domain" description="B12-binding" evidence="6">
    <location>
        <begin position="17"/>
        <end position="150"/>
    </location>
</feature>
<dbReference type="InterPro" id="IPR006638">
    <property type="entry name" value="Elp3/MiaA/NifB-like_rSAM"/>
</dbReference>
<dbReference type="PROSITE" id="PS51332">
    <property type="entry name" value="B12_BINDING"/>
    <property type="match status" value="1"/>
</dbReference>
<dbReference type="Pfam" id="PF04055">
    <property type="entry name" value="Radical_SAM"/>
    <property type="match status" value="1"/>
</dbReference>
<dbReference type="InterPro" id="IPR023404">
    <property type="entry name" value="rSAM_horseshoe"/>
</dbReference>
<dbReference type="InterPro" id="IPR007197">
    <property type="entry name" value="rSAM"/>
</dbReference>
<dbReference type="GO" id="GO:0005829">
    <property type="term" value="C:cytosol"/>
    <property type="evidence" value="ECO:0007669"/>
    <property type="project" value="TreeGrafter"/>
</dbReference>
<name>A0A1F4UQ73_UNCKA</name>
<feature type="domain" description="Radical SAM core" evidence="7">
    <location>
        <begin position="198"/>
        <end position="425"/>
    </location>
</feature>
<organism evidence="8 9">
    <name type="scientific">candidate division WWE3 bacterium RIFCSPHIGHO2_01_FULL_35_17</name>
    <dbReference type="NCBI Taxonomy" id="1802614"/>
    <lineage>
        <taxon>Bacteria</taxon>
        <taxon>Katanobacteria</taxon>
    </lineage>
</organism>
<evidence type="ECO:0000256" key="5">
    <source>
        <dbReference type="ARBA" id="ARBA00023014"/>
    </source>
</evidence>
<dbReference type="SFLD" id="SFLDG01123">
    <property type="entry name" value="methyltransferase_(Class_B)"/>
    <property type="match status" value="1"/>
</dbReference>
<reference evidence="8 9" key="1">
    <citation type="journal article" date="2016" name="Nat. Commun.">
        <title>Thousands of microbial genomes shed light on interconnected biogeochemical processes in an aquifer system.</title>
        <authorList>
            <person name="Anantharaman K."/>
            <person name="Brown C.T."/>
            <person name="Hug L.A."/>
            <person name="Sharon I."/>
            <person name="Castelle C.J."/>
            <person name="Probst A.J."/>
            <person name="Thomas B.C."/>
            <person name="Singh A."/>
            <person name="Wilkins M.J."/>
            <person name="Karaoz U."/>
            <person name="Brodie E.L."/>
            <person name="Williams K.H."/>
            <person name="Hubbard S.S."/>
            <person name="Banfield J.F."/>
        </authorList>
    </citation>
    <scope>NUCLEOTIDE SEQUENCE [LARGE SCALE GENOMIC DNA]</scope>
</reference>
<evidence type="ECO:0000256" key="1">
    <source>
        <dbReference type="ARBA" id="ARBA00001966"/>
    </source>
</evidence>
<dbReference type="GO" id="GO:0046872">
    <property type="term" value="F:metal ion binding"/>
    <property type="evidence" value="ECO:0007669"/>
    <property type="project" value="UniProtKB-KW"/>
</dbReference>
<dbReference type="SFLD" id="SFLDG01082">
    <property type="entry name" value="B12-binding_domain_containing"/>
    <property type="match status" value="1"/>
</dbReference>
<dbReference type="GO" id="GO:0031419">
    <property type="term" value="F:cobalamin binding"/>
    <property type="evidence" value="ECO:0007669"/>
    <property type="project" value="InterPro"/>
</dbReference>